<evidence type="ECO:0000259" key="19">
    <source>
        <dbReference type="PROSITE" id="PS51194"/>
    </source>
</evidence>
<comment type="similarity">
    <text evidence="3">Belongs to the helicase family. RecQ subfamily.</text>
</comment>
<dbReference type="Gene3D" id="3.40.50.300">
    <property type="entry name" value="P-loop containing nucleotide triphosphate hydrolases"/>
    <property type="match status" value="2"/>
</dbReference>
<keyword evidence="14" id="KW-0413">Isomerase</keyword>
<dbReference type="CDD" id="cd17920">
    <property type="entry name" value="DEXHc_RecQ"/>
    <property type="match status" value="1"/>
</dbReference>
<keyword evidence="10" id="KW-0067">ATP-binding</keyword>
<dbReference type="Proteomes" id="UP000007880">
    <property type="component" value="Chromosome"/>
</dbReference>
<evidence type="ECO:0000256" key="5">
    <source>
        <dbReference type="ARBA" id="ARBA00022741"/>
    </source>
</evidence>
<dbReference type="SUPFAM" id="SSF47819">
    <property type="entry name" value="HRDC-like"/>
    <property type="match status" value="1"/>
</dbReference>
<dbReference type="eggNOG" id="COG0514">
    <property type="taxonomic scope" value="Bacteria"/>
</dbReference>
<dbReference type="SMART" id="SM00341">
    <property type="entry name" value="HRDC"/>
    <property type="match status" value="1"/>
</dbReference>
<keyword evidence="9" id="KW-0862">Zinc</keyword>
<dbReference type="InterPro" id="IPR004589">
    <property type="entry name" value="DNA_helicase_ATP-dep_RecQ"/>
</dbReference>
<keyword evidence="13" id="KW-0234">DNA repair</keyword>
<dbReference type="SUPFAM" id="SSF46785">
    <property type="entry name" value="Winged helix' DNA-binding domain"/>
    <property type="match status" value="1"/>
</dbReference>
<keyword evidence="21" id="KW-1185">Reference proteome</keyword>
<feature type="domain" description="Helicase C-terminal" evidence="19">
    <location>
        <begin position="235"/>
        <end position="383"/>
    </location>
</feature>
<dbReference type="SMART" id="SM00487">
    <property type="entry name" value="DEXDc"/>
    <property type="match status" value="1"/>
</dbReference>
<dbReference type="GO" id="GO:0043138">
    <property type="term" value="F:3'-5' DNA helicase activity"/>
    <property type="evidence" value="ECO:0007669"/>
    <property type="project" value="UniProtKB-EC"/>
</dbReference>
<dbReference type="CDD" id="cd18794">
    <property type="entry name" value="SF2_C_RecQ"/>
    <property type="match status" value="1"/>
</dbReference>
<dbReference type="Pfam" id="PF00270">
    <property type="entry name" value="DEAD"/>
    <property type="match status" value="1"/>
</dbReference>
<feature type="domain" description="HRDC" evidence="17">
    <location>
        <begin position="547"/>
        <end position="627"/>
    </location>
</feature>
<dbReference type="STRING" id="926550.CLDAP_02650"/>
<dbReference type="EMBL" id="AP012337">
    <property type="protein sequence ID" value="BAL98304.1"/>
    <property type="molecule type" value="Genomic_DNA"/>
</dbReference>
<dbReference type="GO" id="GO:0003677">
    <property type="term" value="F:DNA binding"/>
    <property type="evidence" value="ECO:0007669"/>
    <property type="project" value="UniProtKB-KW"/>
</dbReference>
<dbReference type="PANTHER" id="PTHR13710">
    <property type="entry name" value="DNA HELICASE RECQ FAMILY MEMBER"/>
    <property type="match status" value="1"/>
</dbReference>
<dbReference type="SMART" id="SM00956">
    <property type="entry name" value="RQC"/>
    <property type="match status" value="1"/>
</dbReference>
<evidence type="ECO:0000256" key="4">
    <source>
        <dbReference type="ARBA" id="ARBA00022723"/>
    </source>
</evidence>
<dbReference type="GO" id="GO:0009432">
    <property type="term" value="P:SOS response"/>
    <property type="evidence" value="ECO:0007669"/>
    <property type="project" value="UniProtKB-UniRule"/>
</dbReference>
<feature type="domain" description="Helicase ATP-binding" evidence="18">
    <location>
        <begin position="44"/>
        <end position="212"/>
    </location>
</feature>
<dbReference type="InterPro" id="IPR001650">
    <property type="entry name" value="Helicase_C-like"/>
</dbReference>
<evidence type="ECO:0000313" key="21">
    <source>
        <dbReference type="Proteomes" id="UP000007880"/>
    </source>
</evidence>
<dbReference type="GO" id="GO:0046872">
    <property type="term" value="F:metal ion binding"/>
    <property type="evidence" value="ECO:0007669"/>
    <property type="project" value="UniProtKB-KW"/>
</dbReference>
<dbReference type="GO" id="GO:0006260">
    <property type="term" value="P:DNA replication"/>
    <property type="evidence" value="ECO:0007669"/>
    <property type="project" value="InterPro"/>
</dbReference>
<dbReference type="InterPro" id="IPR027417">
    <property type="entry name" value="P-loop_NTPase"/>
</dbReference>
<evidence type="ECO:0000256" key="8">
    <source>
        <dbReference type="ARBA" id="ARBA00022806"/>
    </source>
</evidence>
<accession>I0HZ67</accession>
<dbReference type="InterPro" id="IPR029491">
    <property type="entry name" value="Helicase_HTH"/>
</dbReference>
<name>I0HZ67_CALAS</name>
<evidence type="ECO:0000256" key="12">
    <source>
        <dbReference type="ARBA" id="ARBA00023172"/>
    </source>
</evidence>
<dbReference type="SMART" id="SM00490">
    <property type="entry name" value="HELICc"/>
    <property type="match status" value="1"/>
</dbReference>
<evidence type="ECO:0000256" key="16">
    <source>
        <dbReference type="NCBIfam" id="TIGR01389"/>
    </source>
</evidence>
<dbReference type="PANTHER" id="PTHR13710:SF105">
    <property type="entry name" value="ATP-DEPENDENT DNA HELICASE Q1"/>
    <property type="match status" value="1"/>
</dbReference>
<evidence type="ECO:0000256" key="13">
    <source>
        <dbReference type="ARBA" id="ARBA00023204"/>
    </source>
</evidence>
<evidence type="ECO:0000256" key="1">
    <source>
        <dbReference type="ARBA" id="ARBA00001946"/>
    </source>
</evidence>
<evidence type="ECO:0000313" key="20">
    <source>
        <dbReference type="EMBL" id="BAL98304.1"/>
    </source>
</evidence>
<dbReference type="FunFam" id="3.40.50.300:FF:001389">
    <property type="entry name" value="ATP-dependent DNA helicase RecQ"/>
    <property type="match status" value="1"/>
</dbReference>
<dbReference type="InterPro" id="IPR018982">
    <property type="entry name" value="RQC_domain"/>
</dbReference>
<dbReference type="GO" id="GO:0006281">
    <property type="term" value="P:DNA repair"/>
    <property type="evidence" value="ECO:0007669"/>
    <property type="project" value="UniProtKB-KW"/>
</dbReference>
<organism evidence="20 21">
    <name type="scientific">Caldilinea aerophila (strain DSM 14535 / JCM 11387 / NBRC 104270 / STL-6-O1)</name>
    <dbReference type="NCBI Taxonomy" id="926550"/>
    <lineage>
        <taxon>Bacteria</taxon>
        <taxon>Bacillati</taxon>
        <taxon>Chloroflexota</taxon>
        <taxon>Caldilineae</taxon>
        <taxon>Caldilineales</taxon>
        <taxon>Caldilineaceae</taxon>
        <taxon>Caldilinea</taxon>
    </lineage>
</organism>
<dbReference type="GO" id="GO:0006310">
    <property type="term" value="P:DNA recombination"/>
    <property type="evidence" value="ECO:0007669"/>
    <property type="project" value="UniProtKB-UniRule"/>
</dbReference>
<dbReference type="GO" id="GO:0030894">
    <property type="term" value="C:replisome"/>
    <property type="evidence" value="ECO:0007669"/>
    <property type="project" value="TreeGrafter"/>
</dbReference>
<evidence type="ECO:0000256" key="15">
    <source>
        <dbReference type="ARBA" id="ARBA00034617"/>
    </source>
</evidence>
<keyword evidence="4" id="KW-0479">Metal-binding</keyword>
<evidence type="ECO:0000259" key="17">
    <source>
        <dbReference type="PROSITE" id="PS50967"/>
    </source>
</evidence>
<evidence type="ECO:0000256" key="3">
    <source>
        <dbReference type="ARBA" id="ARBA00005446"/>
    </source>
</evidence>
<dbReference type="InterPro" id="IPR011545">
    <property type="entry name" value="DEAD/DEAH_box_helicase_dom"/>
</dbReference>
<dbReference type="InterPro" id="IPR044876">
    <property type="entry name" value="HRDC_dom_sf"/>
</dbReference>
<keyword evidence="6" id="KW-0227">DNA damage</keyword>
<evidence type="ECO:0000256" key="6">
    <source>
        <dbReference type="ARBA" id="ARBA00022763"/>
    </source>
</evidence>
<dbReference type="Gene3D" id="1.10.150.80">
    <property type="entry name" value="HRDC domain"/>
    <property type="match status" value="1"/>
</dbReference>
<dbReference type="PROSITE" id="PS50967">
    <property type="entry name" value="HRDC"/>
    <property type="match status" value="1"/>
</dbReference>
<dbReference type="PATRIC" id="fig|926550.5.peg.283"/>
<sequence>MAPKLNSEQTLHPSLASVGLSQAQNLLKVFFGYEEFRPPQDQVIASVLAGRDTLAIMPTGSGKSICYQIPALIFDRFTLVVSPLIALMQDQVEQLCQLGIPAVYLNSTLDYHTYTATLASIRSGEVKLVYMSPETLLRPEIMVMLEKYPPALFAIDEAHCISEWGHDFRPEYRQLLGARRRFSQAICLAVTATATPRVQEDIKQILGFGESQTYIASFNRANLYLSVRPRGSGKGIRELLRFLEKHKGESGIVYCNTRRQVDDLVERIQKEGFSVVAYHAGLEPETRTANHRRFLNEDGCIAVATIAFGMGVNKPDVRFVVHYTMPASIEQYYQQIGRAGRDGLPASCLLLYHPQDLITHYFHIEKGAAKQRPGRVARLQAMERFVRTIECRRIPLLTYFGETPKETKCQACDNCLTGSDAIPKIDVTIQAQKFLSCVKRTGERFGIGYVIDILRGSRRREIIAQRHHQLSTYNIGKEHSVQVWRQLAQEFILQGLLDQDLEHGSLRLTESGWAVLRKQQSVTVPAEILSGMSTSDKPTGDKAQAKDSHVNRLFARLRTLRRSLADELNVPAYVIFPDRTLLDMATRMPRSLEEMRSIYGMGERKLSRFGELFLACIHNFCQEEAVTSREQVASHRSRPVKRRFEEIGERFQAGYTLADLQDLFGINRSTILRHLRRYQQAGHSLDPTRLLAESELDPVIRRGVLRRLAGETVLSPLFEEFGGLVSYDELHLLRLYLECRRKQDEQATFEASAEERQHYAR</sequence>
<dbReference type="InterPro" id="IPR036390">
    <property type="entry name" value="WH_DNA-bd_sf"/>
</dbReference>
<dbReference type="GO" id="GO:0005737">
    <property type="term" value="C:cytoplasm"/>
    <property type="evidence" value="ECO:0007669"/>
    <property type="project" value="TreeGrafter"/>
</dbReference>
<dbReference type="GO" id="GO:0016787">
    <property type="term" value="F:hydrolase activity"/>
    <property type="evidence" value="ECO:0007669"/>
    <property type="project" value="UniProtKB-KW"/>
</dbReference>
<comment type="cofactor">
    <cofactor evidence="2">
        <name>Zn(2+)</name>
        <dbReference type="ChEBI" id="CHEBI:29105"/>
    </cofactor>
</comment>
<gene>
    <name evidence="20" type="primary">recQ</name>
    <name evidence="20" type="ordered locus">CLDAP_02650</name>
</gene>
<evidence type="ECO:0000256" key="10">
    <source>
        <dbReference type="ARBA" id="ARBA00022840"/>
    </source>
</evidence>
<dbReference type="InterPro" id="IPR002121">
    <property type="entry name" value="HRDC_dom"/>
</dbReference>
<dbReference type="InterPro" id="IPR010997">
    <property type="entry name" value="HRDC-like_sf"/>
</dbReference>
<dbReference type="Pfam" id="PF14493">
    <property type="entry name" value="HTH_40"/>
    <property type="match status" value="1"/>
</dbReference>
<reference evidence="20 21" key="1">
    <citation type="submission" date="2012-02" db="EMBL/GenBank/DDBJ databases">
        <title>Complete genome sequence of Caldilinea aerophila DSM 14535 (= NBRC 102666).</title>
        <authorList>
            <person name="Oguchi A."/>
            <person name="Hosoyama A."/>
            <person name="Sekine M."/>
            <person name="Fukai R."/>
            <person name="Kato Y."/>
            <person name="Nakamura S."/>
            <person name="Hanada S."/>
            <person name="Yamazaki S."/>
            <person name="Fujita N."/>
        </authorList>
    </citation>
    <scope>NUCLEOTIDE SEQUENCE [LARGE SCALE GENOMIC DNA]</scope>
    <source>
        <strain evidence="21">DSM 14535 / JCM 11387 / NBRC 104270 / STL-6-O1</strain>
    </source>
</reference>
<keyword evidence="12" id="KW-0233">DNA recombination</keyword>
<evidence type="ECO:0000256" key="2">
    <source>
        <dbReference type="ARBA" id="ARBA00001947"/>
    </source>
</evidence>
<dbReference type="NCBIfam" id="TIGR00614">
    <property type="entry name" value="recQ_fam"/>
    <property type="match status" value="1"/>
</dbReference>
<dbReference type="HOGENOM" id="CLU_001103_14_3_0"/>
<dbReference type="GO" id="GO:0009378">
    <property type="term" value="F:four-way junction helicase activity"/>
    <property type="evidence" value="ECO:0007669"/>
    <property type="project" value="TreeGrafter"/>
</dbReference>
<keyword evidence="11" id="KW-0238">DNA-binding</keyword>
<evidence type="ECO:0000256" key="14">
    <source>
        <dbReference type="ARBA" id="ARBA00023235"/>
    </source>
</evidence>
<evidence type="ECO:0000256" key="11">
    <source>
        <dbReference type="ARBA" id="ARBA00023125"/>
    </source>
</evidence>
<comment type="cofactor">
    <cofactor evidence="1">
        <name>Mg(2+)</name>
        <dbReference type="ChEBI" id="CHEBI:18420"/>
    </cofactor>
</comment>
<dbReference type="Gene3D" id="1.10.10.10">
    <property type="entry name" value="Winged helix-like DNA-binding domain superfamily/Winged helix DNA-binding domain"/>
    <property type="match status" value="1"/>
</dbReference>
<evidence type="ECO:0000256" key="7">
    <source>
        <dbReference type="ARBA" id="ARBA00022801"/>
    </source>
</evidence>
<keyword evidence="7" id="KW-0378">Hydrolase</keyword>
<comment type="catalytic activity">
    <reaction evidence="15">
        <text>Couples ATP hydrolysis with the unwinding of duplex DNA by translocating in the 3'-5' direction.</text>
        <dbReference type="EC" id="5.6.2.4"/>
    </reaction>
</comment>
<dbReference type="SUPFAM" id="SSF52540">
    <property type="entry name" value="P-loop containing nucleoside triphosphate hydrolases"/>
    <property type="match status" value="1"/>
</dbReference>
<evidence type="ECO:0000256" key="9">
    <source>
        <dbReference type="ARBA" id="ARBA00022833"/>
    </source>
</evidence>
<keyword evidence="8 20" id="KW-0347">Helicase</keyword>
<dbReference type="KEGG" id="cap:CLDAP_02650"/>
<dbReference type="NCBIfam" id="TIGR01389">
    <property type="entry name" value="recQ"/>
    <property type="match status" value="1"/>
</dbReference>
<dbReference type="InterPro" id="IPR032284">
    <property type="entry name" value="RecQ_Zn-bd"/>
</dbReference>
<dbReference type="Pfam" id="PF00570">
    <property type="entry name" value="HRDC"/>
    <property type="match status" value="1"/>
</dbReference>
<dbReference type="GO" id="GO:0005524">
    <property type="term" value="F:ATP binding"/>
    <property type="evidence" value="ECO:0007669"/>
    <property type="project" value="UniProtKB-KW"/>
</dbReference>
<keyword evidence="5" id="KW-0547">Nucleotide-binding</keyword>
<dbReference type="PROSITE" id="PS51192">
    <property type="entry name" value="HELICASE_ATP_BIND_1"/>
    <property type="match status" value="1"/>
</dbReference>
<dbReference type="EC" id="5.6.2.4" evidence="16"/>
<dbReference type="Pfam" id="PF16124">
    <property type="entry name" value="RecQ_Zn_bind"/>
    <property type="match status" value="1"/>
</dbReference>
<protein>
    <recommendedName>
        <fullName evidence="16">DNA helicase RecQ</fullName>
        <ecNumber evidence="16">5.6.2.4</ecNumber>
    </recommendedName>
</protein>
<dbReference type="InterPro" id="IPR006293">
    <property type="entry name" value="DNA_helicase_ATP-dep_RecQ_bac"/>
</dbReference>
<proteinExistence type="inferred from homology"/>
<dbReference type="AlphaFoldDB" id="I0HZ67"/>
<dbReference type="InterPro" id="IPR036388">
    <property type="entry name" value="WH-like_DNA-bd_sf"/>
</dbReference>
<dbReference type="PROSITE" id="PS51194">
    <property type="entry name" value="HELICASE_CTER"/>
    <property type="match status" value="1"/>
</dbReference>
<evidence type="ECO:0000259" key="18">
    <source>
        <dbReference type="PROSITE" id="PS51192"/>
    </source>
</evidence>
<dbReference type="GO" id="GO:0043590">
    <property type="term" value="C:bacterial nucleoid"/>
    <property type="evidence" value="ECO:0007669"/>
    <property type="project" value="TreeGrafter"/>
</dbReference>
<dbReference type="Pfam" id="PF00271">
    <property type="entry name" value="Helicase_C"/>
    <property type="match status" value="1"/>
</dbReference>
<dbReference type="Pfam" id="PF09382">
    <property type="entry name" value="RQC"/>
    <property type="match status" value="1"/>
</dbReference>
<dbReference type="InterPro" id="IPR014001">
    <property type="entry name" value="Helicase_ATP-bd"/>
</dbReference>